<sequence length="49" mass="5728">MAVSLEELSQIVKLTDKDNFKLWKFSNVTLLYVFTHFANRAYKGMPCTK</sequence>
<evidence type="ECO:0000313" key="1">
    <source>
        <dbReference type="EMBL" id="KZC14030.1"/>
    </source>
</evidence>
<accession>A0A154PSE3</accession>
<dbReference type="AlphaFoldDB" id="A0A154PSE3"/>
<proteinExistence type="predicted"/>
<protein>
    <submittedName>
        <fullName evidence="1">Uncharacterized protein</fullName>
    </submittedName>
</protein>
<evidence type="ECO:0000313" key="2">
    <source>
        <dbReference type="Proteomes" id="UP000076502"/>
    </source>
</evidence>
<gene>
    <name evidence="1" type="ORF">WN55_06237</name>
</gene>
<name>A0A154PSE3_DUFNO</name>
<keyword evidence="2" id="KW-1185">Reference proteome</keyword>
<reference evidence="1 2" key="1">
    <citation type="submission" date="2015-07" db="EMBL/GenBank/DDBJ databases">
        <title>The genome of Dufourea novaeangliae.</title>
        <authorList>
            <person name="Pan H."/>
            <person name="Kapheim K."/>
        </authorList>
    </citation>
    <scope>NUCLEOTIDE SEQUENCE [LARGE SCALE GENOMIC DNA]</scope>
    <source>
        <strain evidence="1">0120121106</strain>
        <tissue evidence="1">Whole body</tissue>
    </source>
</reference>
<organism evidence="1 2">
    <name type="scientific">Dufourea novaeangliae</name>
    <name type="common">Sweat bee</name>
    <dbReference type="NCBI Taxonomy" id="178035"/>
    <lineage>
        <taxon>Eukaryota</taxon>
        <taxon>Metazoa</taxon>
        <taxon>Ecdysozoa</taxon>
        <taxon>Arthropoda</taxon>
        <taxon>Hexapoda</taxon>
        <taxon>Insecta</taxon>
        <taxon>Pterygota</taxon>
        <taxon>Neoptera</taxon>
        <taxon>Endopterygota</taxon>
        <taxon>Hymenoptera</taxon>
        <taxon>Apocrita</taxon>
        <taxon>Aculeata</taxon>
        <taxon>Apoidea</taxon>
        <taxon>Anthophila</taxon>
        <taxon>Halictidae</taxon>
        <taxon>Rophitinae</taxon>
        <taxon>Dufourea</taxon>
    </lineage>
</organism>
<dbReference type="Proteomes" id="UP000076502">
    <property type="component" value="Unassembled WGS sequence"/>
</dbReference>
<dbReference type="EMBL" id="KQ435031">
    <property type="protein sequence ID" value="KZC14030.1"/>
    <property type="molecule type" value="Genomic_DNA"/>
</dbReference>